<dbReference type="PANTHER" id="PTHR15938:SF0">
    <property type="entry name" value="HOMOLOGOUS-PAIRING PROTEIN 2 HOMOLOG"/>
    <property type="match status" value="1"/>
</dbReference>
<feature type="compositionally biased region" description="Acidic residues" evidence="7">
    <location>
        <begin position="100"/>
        <end position="109"/>
    </location>
</feature>
<dbReference type="GO" id="GO:0003690">
    <property type="term" value="F:double-stranded DNA binding"/>
    <property type="evidence" value="ECO:0007669"/>
    <property type="project" value="TreeGrafter"/>
</dbReference>
<dbReference type="VEuPathDB" id="TriTrypDB:ADEAN_000909100"/>
<dbReference type="GO" id="GO:0120230">
    <property type="term" value="F:recombinase activator activity"/>
    <property type="evidence" value="ECO:0007669"/>
    <property type="project" value="TreeGrafter"/>
</dbReference>
<evidence type="ECO:0000313" key="10">
    <source>
        <dbReference type="Proteomes" id="UP000515908"/>
    </source>
</evidence>
<dbReference type="EMBL" id="LR877165">
    <property type="protein sequence ID" value="CAD2221559.1"/>
    <property type="molecule type" value="Genomic_DNA"/>
</dbReference>
<gene>
    <name evidence="9" type="ORF">ADEAN_000909100</name>
</gene>
<keyword evidence="6" id="KW-0175">Coiled coil</keyword>
<dbReference type="GO" id="GO:0007129">
    <property type="term" value="P:homologous chromosome pairing at meiosis"/>
    <property type="evidence" value="ECO:0007669"/>
    <property type="project" value="TreeGrafter"/>
</dbReference>
<keyword evidence="5" id="KW-0469">Meiosis</keyword>
<keyword evidence="10" id="KW-1185">Reference proteome</keyword>
<evidence type="ECO:0000256" key="3">
    <source>
        <dbReference type="ARBA" id="ARBA00023172"/>
    </source>
</evidence>
<organism evidence="9 10">
    <name type="scientific">Angomonas deanei</name>
    <dbReference type="NCBI Taxonomy" id="59799"/>
    <lineage>
        <taxon>Eukaryota</taxon>
        <taxon>Discoba</taxon>
        <taxon>Euglenozoa</taxon>
        <taxon>Kinetoplastea</taxon>
        <taxon>Metakinetoplastina</taxon>
        <taxon>Trypanosomatida</taxon>
        <taxon>Trypanosomatidae</taxon>
        <taxon>Strigomonadinae</taxon>
        <taxon>Angomonas</taxon>
    </lineage>
</organism>
<dbReference type="InterPro" id="IPR036388">
    <property type="entry name" value="WH-like_DNA-bd_sf"/>
</dbReference>
<dbReference type="GO" id="GO:0000709">
    <property type="term" value="P:meiotic joint molecule formation"/>
    <property type="evidence" value="ECO:0007669"/>
    <property type="project" value="TreeGrafter"/>
</dbReference>
<evidence type="ECO:0000256" key="1">
    <source>
        <dbReference type="ARBA" id="ARBA00004123"/>
    </source>
</evidence>
<feature type="domain" description="Homologous-pairing protein 2 winged helix" evidence="8">
    <location>
        <begin position="21"/>
        <end position="78"/>
    </location>
</feature>
<name>A0A7G2CQD4_9TRYP</name>
<evidence type="ECO:0000256" key="6">
    <source>
        <dbReference type="SAM" id="Coils"/>
    </source>
</evidence>
<evidence type="ECO:0000256" key="4">
    <source>
        <dbReference type="ARBA" id="ARBA00023242"/>
    </source>
</evidence>
<dbReference type="AlphaFoldDB" id="A0A7G2CQD4"/>
<protein>
    <submittedName>
        <fullName evidence="9">TBPIP/Hop2 winged helix domain containing protein, putative</fullName>
    </submittedName>
</protein>
<dbReference type="GO" id="GO:0000794">
    <property type="term" value="C:condensed nuclear chromosome"/>
    <property type="evidence" value="ECO:0007669"/>
    <property type="project" value="TreeGrafter"/>
</dbReference>
<evidence type="ECO:0000313" key="9">
    <source>
        <dbReference type="EMBL" id="CAD2221559.1"/>
    </source>
</evidence>
<keyword evidence="4" id="KW-0539">Nucleus</keyword>
<dbReference type="InterPro" id="IPR010776">
    <property type="entry name" value="Hop2_WH_dom"/>
</dbReference>
<dbReference type="Proteomes" id="UP000515908">
    <property type="component" value="Chromosome 21"/>
</dbReference>
<dbReference type="PANTHER" id="PTHR15938">
    <property type="entry name" value="TBP-1 INTERACTING PROTEIN"/>
    <property type="match status" value="1"/>
</dbReference>
<dbReference type="GO" id="GO:0010774">
    <property type="term" value="P:meiotic strand invasion involved in reciprocal meiotic recombination"/>
    <property type="evidence" value="ECO:0007669"/>
    <property type="project" value="TreeGrafter"/>
</dbReference>
<evidence type="ECO:0000256" key="7">
    <source>
        <dbReference type="SAM" id="MobiDB-lite"/>
    </source>
</evidence>
<reference evidence="9 10" key="1">
    <citation type="submission" date="2020-08" db="EMBL/GenBank/DDBJ databases">
        <authorList>
            <person name="Newling K."/>
            <person name="Davey J."/>
            <person name="Forrester S."/>
        </authorList>
    </citation>
    <scope>NUCLEOTIDE SEQUENCE [LARGE SCALE GENOMIC DNA]</scope>
    <source>
        <strain evidence="10">Crithidia deanei Carvalho (ATCC PRA-265)</strain>
    </source>
</reference>
<keyword evidence="3" id="KW-0233">DNA recombination</keyword>
<dbReference type="GO" id="GO:0120231">
    <property type="term" value="C:DNA recombinase auxiliary factor complex"/>
    <property type="evidence" value="ECO:0007669"/>
    <property type="project" value="TreeGrafter"/>
</dbReference>
<proteinExistence type="inferred from homology"/>
<evidence type="ECO:0000256" key="2">
    <source>
        <dbReference type="ARBA" id="ARBA00007922"/>
    </source>
</evidence>
<comment type="subcellular location">
    <subcellularLocation>
        <location evidence="1">Nucleus</location>
    </subcellularLocation>
</comment>
<comment type="similarity">
    <text evidence="2">Belongs to the HOP2 family.</text>
</comment>
<sequence length="253" mass="28519">MSKKVTTVVKKVKDTDEVRQMALDWFERMNKPVTPQALTDALGSRVSKALLQKTMDELVSENKLIFKDLKKVRFYFLNLPPEGEEEGGEKDLPAAADSPPCDDDNDDDEEKRKREELVNDILILTESVRVLEGLNEQLSKRPTLEDRQEGVNVLTREVEEMESEIADLAAAATESTSTTRKNKNLSAEETLAAYHLLRSLWKERKEMTNRLVDSTFDEAYSMPELCELFGLVLDEEAGVSLQSTAVALPSSLH</sequence>
<dbReference type="Gene3D" id="1.10.10.10">
    <property type="entry name" value="Winged helix-like DNA-binding domain superfamily/Winged helix DNA-binding domain"/>
    <property type="match status" value="1"/>
</dbReference>
<dbReference type="Pfam" id="PF07106">
    <property type="entry name" value="WHD_TBPIP"/>
    <property type="match status" value="1"/>
</dbReference>
<evidence type="ECO:0000259" key="8">
    <source>
        <dbReference type="Pfam" id="PF07106"/>
    </source>
</evidence>
<feature type="coiled-coil region" evidence="6">
    <location>
        <begin position="144"/>
        <end position="171"/>
    </location>
</feature>
<accession>A0A7G2CQD4</accession>
<evidence type="ECO:0000256" key="5">
    <source>
        <dbReference type="ARBA" id="ARBA00023254"/>
    </source>
</evidence>
<feature type="region of interest" description="Disordered" evidence="7">
    <location>
        <begin position="83"/>
        <end position="114"/>
    </location>
</feature>